<sequence>MSHFTNRYFTNPQVVFSSLASIMEQRFDCLGILLMLFYFFYATSFFASCEARKSLNHPKGPQTKAVKQHLVTYYSTSDPNSNYVGSPYYLRPYEDVMGPSSSPLDQNPPYCIYPPLTPFPPSTTIPSPILPIRSPPPSSSLPSPNLPSQSPPSPSSYIYPPIFTPNLPSQSPPSPSSYIYPPIFTPNLPSQSPPSPSSYISPPIFTPNPPEFPTPSPPGLEPSPPNFEPSPPGLEPSPPGFGPSPPAYYPGPPIFSPGPPIFLPPIVYPPPTVPPPPHVAGTTGMGLWCVAKPTVPDPIIQEAMNYACASGANCDAIQPNGQCYQPDTLIAHASFAFNSYWQRTKVAGGTCDFGGTAMLITKDPSFNECHFSVS</sequence>
<keyword evidence="5 9" id="KW-0472">Membrane</keyword>
<evidence type="ECO:0000256" key="6">
    <source>
        <dbReference type="ARBA" id="ARBA00023157"/>
    </source>
</evidence>
<dbReference type="OMA" id="YEPSPPN"/>
<keyword evidence="2" id="KW-1003">Cell membrane</keyword>
<name>A0A5P1F976_ASPOF</name>
<protein>
    <recommendedName>
        <fullName evidence="10">X8 domain-containing protein</fullName>
    </recommendedName>
</protein>
<feature type="transmembrane region" description="Helical" evidence="9">
    <location>
        <begin position="27"/>
        <end position="47"/>
    </location>
</feature>
<evidence type="ECO:0000259" key="10">
    <source>
        <dbReference type="SMART" id="SM00768"/>
    </source>
</evidence>
<dbReference type="Gramene" id="ONK74895">
    <property type="protein sequence ID" value="ONK74895"/>
    <property type="gene ID" value="A4U43_C03F11220"/>
</dbReference>
<evidence type="ECO:0000256" key="1">
    <source>
        <dbReference type="ARBA" id="ARBA00004609"/>
    </source>
</evidence>
<dbReference type="InterPro" id="IPR044788">
    <property type="entry name" value="X8_dom_prot"/>
</dbReference>
<keyword evidence="4" id="KW-0732">Signal</keyword>
<feature type="domain" description="X8" evidence="10">
    <location>
        <begin position="287"/>
        <end position="371"/>
    </location>
</feature>
<dbReference type="EMBL" id="CM007383">
    <property type="protein sequence ID" value="ONK74895.1"/>
    <property type="molecule type" value="Genomic_DNA"/>
</dbReference>
<keyword evidence="3" id="KW-0336">GPI-anchor</keyword>
<gene>
    <name evidence="11" type="ORF">A4U43_C03F11220</name>
</gene>
<feature type="compositionally biased region" description="Pro residues" evidence="8">
    <location>
        <begin position="204"/>
        <end position="249"/>
    </location>
</feature>
<dbReference type="PANTHER" id="PTHR31044">
    <property type="entry name" value="BETA-1,3 GLUCANASE"/>
    <property type="match status" value="1"/>
</dbReference>
<keyword evidence="9" id="KW-0812">Transmembrane</keyword>
<organism evidence="11 12">
    <name type="scientific">Asparagus officinalis</name>
    <name type="common">Garden asparagus</name>
    <dbReference type="NCBI Taxonomy" id="4686"/>
    <lineage>
        <taxon>Eukaryota</taxon>
        <taxon>Viridiplantae</taxon>
        <taxon>Streptophyta</taxon>
        <taxon>Embryophyta</taxon>
        <taxon>Tracheophyta</taxon>
        <taxon>Spermatophyta</taxon>
        <taxon>Magnoliopsida</taxon>
        <taxon>Liliopsida</taxon>
        <taxon>Asparagales</taxon>
        <taxon>Asparagaceae</taxon>
        <taxon>Asparagoideae</taxon>
        <taxon>Asparagus</taxon>
    </lineage>
</organism>
<feature type="compositionally biased region" description="Low complexity" evidence="8">
    <location>
        <begin position="155"/>
        <end position="169"/>
    </location>
</feature>
<evidence type="ECO:0000313" key="11">
    <source>
        <dbReference type="EMBL" id="ONK74895.1"/>
    </source>
</evidence>
<dbReference type="GO" id="GO:0009506">
    <property type="term" value="C:plasmodesma"/>
    <property type="evidence" value="ECO:0007669"/>
    <property type="project" value="UniProtKB-ARBA"/>
</dbReference>
<evidence type="ECO:0000256" key="4">
    <source>
        <dbReference type="ARBA" id="ARBA00022729"/>
    </source>
</evidence>
<comment type="subcellular location">
    <subcellularLocation>
        <location evidence="1">Cell membrane</location>
        <topology evidence="1">Lipid-anchor</topology>
        <topology evidence="1">GPI-anchor</topology>
    </subcellularLocation>
</comment>
<evidence type="ECO:0000256" key="3">
    <source>
        <dbReference type="ARBA" id="ARBA00022622"/>
    </source>
</evidence>
<keyword evidence="3" id="KW-0449">Lipoprotein</keyword>
<dbReference type="Pfam" id="PF07983">
    <property type="entry name" value="X8"/>
    <property type="match status" value="1"/>
</dbReference>
<dbReference type="PANTHER" id="PTHR31044:SF73">
    <property type="entry name" value="OS09G0560850 PROTEIN"/>
    <property type="match status" value="1"/>
</dbReference>
<dbReference type="InterPro" id="IPR012946">
    <property type="entry name" value="X8"/>
</dbReference>
<dbReference type="AlphaFoldDB" id="A0A5P1F976"/>
<feature type="region of interest" description="Disordered" evidence="8">
    <location>
        <begin position="189"/>
        <end position="249"/>
    </location>
</feature>
<keyword evidence="9" id="KW-1133">Transmembrane helix</keyword>
<keyword evidence="12" id="KW-1185">Reference proteome</keyword>
<dbReference type="Proteomes" id="UP000243459">
    <property type="component" value="Chromosome 3"/>
</dbReference>
<dbReference type="Gene3D" id="1.20.58.1040">
    <property type="match status" value="1"/>
</dbReference>
<proteinExistence type="predicted"/>
<keyword evidence="6" id="KW-1015">Disulfide bond</keyword>
<accession>A0A5P1F976</accession>
<evidence type="ECO:0000256" key="2">
    <source>
        <dbReference type="ARBA" id="ARBA00022475"/>
    </source>
</evidence>
<evidence type="ECO:0000256" key="9">
    <source>
        <dbReference type="SAM" id="Phobius"/>
    </source>
</evidence>
<evidence type="ECO:0000313" key="12">
    <source>
        <dbReference type="Proteomes" id="UP000243459"/>
    </source>
</evidence>
<keyword evidence="7" id="KW-0325">Glycoprotein</keyword>
<evidence type="ECO:0000256" key="5">
    <source>
        <dbReference type="ARBA" id="ARBA00023136"/>
    </source>
</evidence>
<dbReference type="GO" id="GO:0098552">
    <property type="term" value="C:side of membrane"/>
    <property type="evidence" value="ECO:0007669"/>
    <property type="project" value="UniProtKB-KW"/>
</dbReference>
<dbReference type="GO" id="GO:0005886">
    <property type="term" value="C:plasma membrane"/>
    <property type="evidence" value="ECO:0007669"/>
    <property type="project" value="UniProtKB-SubCell"/>
</dbReference>
<feature type="region of interest" description="Disordered" evidence="8">
    <location>
        <begin position="127"/>
        <end position="174"/>
    </location>
</feature>
<dbReference type="SMART" id="SM00768">
    <property type="entry name" value="X8"/>
    <property type="match status" value="1"/>
</dbReference>
<evidence type="ECO:0000256" key="7">
    <source>
        <dbReference type="ARBA" id="ARBA00023180"/>
    </source>
</evidence>
<dbReference type="FunFam" id="1.20.58.1040:FF:000001">
    <property type="entry name" value="Glucan endo-1,3-beta-glucosidase 4"/>
    <property type="match status" value="1"/>
</dbReference>
<evidence type="ECO:0000256" key="8">
    <source>
        <dbReference type="SAM" id="MobiDB-lite"/>
    </source>
</evidence>
<reference evidence="12" key="1">
    <citation type="journal article" date="2017" name="Nat. Commun.">
        <title>The asparagus genome sheds light on the origin and evolution of a young Y chromosome.</title>
        <authorList>
            <person name="Harkess A."/>
            <person name="Zhou J."/>
            <person name="Xu C."/>
            <person name="Bowers J.E."/>
            <person name="Van der Hulst R."/>
            <person name="Ayyampalayam S."/>
            <person name="Mercati F."/>
            <person name="Riccardi P."/>
            <person name="McKain M.R."/>
            <person name="Kakrana A."/>
            <person name="Tang H."/>
            <person name="Ray J."/>
            <person name="Groenendijk J."/>
            <person name="Arikit S."/>
            <person name="Mathioni S.M."/>
            <person name="Nakano M."/>
            <person name="Shan H."/>
            <person name="Telgmann-Rauber A."/>
            <person name="Kanno A."/>
            <person name="Yue Z."/>
            <person name="Chen H."/>
            <person name="Li W."/>
            <person name="Chen Y."/>
            <person name="Xu X."/>
            <person name="Zhang Y."/>
            <person name="Luo S."/>
            <person name="Chen H."/>
            <person name="Gao J."/>
            <person name="Mao Z."/>
            <person name="Pires J.C."/>
            <person name="Luo M."/>
            <person name="Kudrna D."/>
            <person name="Wing R.A."/>
            <person name="Meyers B.C."/>
            <person name="Yi K."/>
            <person name="Kong H."/>
            <person name="Lavrijsen P."/>
            <person name="Sunseri F."/>
            <person name="Falavigna A."/>
            <person name="Ye Y."/>
            <person name="Leebens-Mack J.H."/>
            <person name="Chen G."/>
        </authorList>
    </citation>
    <scope>NUCLEOTIDE SEQUENCE [LARGE SCALE GENOMIC DNA]</scope>
    <source>
        <strain evidence="12">cv. DH0086</strain>
    </source>
</reference>